<feature type="domain" description="PAS" evidence="7">
    <location>
        <begin position="354"/>
        <end position="424"/>
    </location>
</feature>
<sequence>MKQISIPYNLKLIFFSSIIITGILLILIYINISNTAAENKKENATLVTLQYLENTLIKLQTIETVKRVYVATGDAVFLKEYQNAVTDVNRTLKELRYFNIPINVDSSAINNLKKQIEFKIAHTNKVVESRRVIGVDSSTFINDDITDKTLMDAAIQPLSNLVNDQRNKLNEYNQTNQKNADWLTLLSITLAIVFVITGATSYVIIRKDYSKSAAIINILEYNSSLLNNISDAIITTDTNGFITEWNGFAAELYGYTFEEVKNKPINEVLKVLQQPTNNTTQPIDNNIQIQNGEAIHHHKNGTAFYVEVNSSFFKNAQQEVIGVIATIRNISKRVALQQRLTALSENLQQQVNQKAAELTFFYERIADAFVALDVNWNYTYLNKAAEQLYGKNAHELLGKNIGVMYPSLTNEPFYNALQQAQNTQLPQNCEYFNAENNTWQAILIYPASDGISFYYHDITSRKDAELNLKKVHEKLSFHINNTPLAIIEFDANMKITQWSEKAQELFGLSDADVFSPEFNVTQIIYEPDVQLVFEAMLPLSSHQSSSIIIKNRNITKSGNIIFCEWYNSVLKDDDNNVIGILSLVKDVTNDSINQLQLKNAEAKFRGLVEQSMVGVYIRKQNKLLYVNPKFAEIFGYTEAEILDDFSSYTLVHESDVEHTKLQFKKYNDGVTKFHHYEFLGVKKDGTKINIEVFGTLTTLNNEEVVIGSIIDITDRKKAIDKLKISEDALRSANERFEIVSKATNDIIWDWDMQTHELKGNEIFQHFFNVAPHQSLKFEDFLKRVPIAQVELLRQKLIAVLKQQETLITYDYTLMNTDGSENYFYNRAYIMYNSEGRAYRMIGAMQDVTARKQVEQQLLFENQLSESIINSLPGVFYLFDKNGQFKRWNKNVETVTGYNAAEMATLNPLQLFVDDQKILVHQKIMSVFENGTDNVEAFLTTKNGNLIPFYFTGMRIVYKGEPCLLGIGLDISEKVKSQEALIKSEEKFRTLVQQASDGIIITNEEGIIYDVNEKIASLTGYSLQELSVMNVNDIFYEDTVLKKSFRYREMTSGMVFLSERIIKRKNGKFINVEVSAKQLSDGRFQKIIRDITERKMVEEALIISEKKYRILFNENPMPMWILSLPERKFIDVNAAAIASYGYTREAFLQMHLADIHPEKNWQFDDSLLYKDGGVVRHQGIWNHQKKDGTIIKVNVISHNIMYDGASAILALANDITVKFEAEANLKKSHEALRELASHLEAVREQERTHIAREIHDELGQQLTGLKMDISWLNKKIRSEDAAIQQKMKDAIDLIDQTVISVRRISTQLRPSILDDLGLIAAMEWQCEEFEKRSGIQSKIISNITEINIGADVATGLFRIFQESLTNVSRHAKATQVITNFMKYDDHITLIIEDNGIGFKEVEIANKKTLGLLGMKERVLLINGTYEINGQSGKGTSVIITVPLFNNNQN</sequence>
<dbReference type="RefSeq" id="WP_379708461.1">
    <property type="nucleotide sequence ID" value="NZ_JBHSCZ010000002.1"/>
</dbReference>
<dbReference type="SUPFAM" id="SSF55785">
    <property type="entry name" value="PYP-like sensor domain (PAS domain)"/>
    <property type="match status" value="8"/>
</dbReference>
<feature type="domain" description="PAC" evidence="8">
    <location>
        <begin position="807"/>
        <end position="859"/>
    </location>
</feature>
<evidence type="ECO:0000256" key="6">
    <source>
        <dbReference type="SAM" id="Phobius"/>
    </source>
</evidence>
<feature type="domain" description="PAS" evidence="7">
    <location>
        <begin position="225"/>
        <end position="273"/>
    </location>
</feature>
<keyword evidence="6" id="KW-0812">Transmembrane</keyword>
<dbReference type="Proteomes" id="UP001595907">
    <property type="component" value="Unassembled WGS sequence"/>
</dbReference>
<evidence type="ECO:0000256" key="3">
    <source>
        <dbReference type="ARBA" id="ARBA00022553"/>
    </source>
</evidence>
<feature type="transmembrane region" description="Helical" evidence="6">
    <location>
        <begin position="182"/>
        <end position="205"/>
    </location>
</feature>
<gene>
    <name evidence="9" type="ORF">ACFOWM_07570</name>
</gene>
<accession>A0ABV8QR51</accession>
<evidence type="ECO:0000313" key="10">
    <source>
        <dbReference type="Proteomes" id="UP001595907"/>
    </source>
</evidence>
<organism evidence="9 10">
    <name type="scientific">Ferruginibacter yonginensis</name>
    <dbReference type="NCBI Taxonomy" id="1310416"/>
    <lineage>
        <taxon>Bacteria</taxon>
        <taxon>Pseudomonadati</taxon>
        <taxon>Bacteroidota</taxon>
        <taxon>Chitinophagia</taxon>
        <taxon>Chitinophagales</taxon>
        <taxon>Chitinophagaceae</taxon>
        <taxon>Ferruginibacter</taxon>
    </lineage>
</organism>
<evidence type="ECO:0000256" key="2">
    <source>
        <dbReference type="ARBA" id="ARBA00012438"/>
    </source>
</evidence>
<dbReference type="Pfam" id="PF13426">
    <property type="entry name" value="PAS_9"/>
    <property type="match status" value="4"/>
</dbReference>
<feature type="domain" description="PAS" evidence="7">
    <location>
        <begin position="860"/>
        <end position="930"/>
    </location>
</feature>
<protein>
    <recommendedName>
        <fullName evidence="2">histidine kinase</fullName>
        <ecNumber evidence="2">2.7.13.3</ecNumber>
    </recommendedName>
</protein>
<dbReference type="InterPro" id="IPR007891">
    <property type="entry name" value="CHASE3"/>
</dbReference>
<dbReference type="InterPro" id="IPR035965">
    <property type="entry name" value="PAS-like_dom_sf"/>
</dbReference>
<dbReference type="Gene3D" id="3.30.565.10">
    <property type="entry name" value="Histidine kinase-like ATPase, C-terminal domain"/>
    <property type="match status" value="1"/>
</dbReference>
<name>A0ABV8QR51_9BACT</name>
<evidence type="ECO:0000259" key="7">
    <source>
        <dbReference type="PROSITE" id="PS50112"/>
    </source>
</evidence>
<evidence type="ECO:0000256" key="5">
    <source>
        <dbReference type="ARBA" id="ARBA00022777"/>
    </source>
</evidence>
<keyword evidence="5" id="KW-0418">Kinase</keyword>
<keyword evidence="4" id="KW-0808">Transferase</keyword>
<proteinExistence type="predicted"/>
<dbReference type="SMART" id="SM00086">
    <property type="entry name" value="PAC"/>
    <property type="match status" value="7"/>
</dbReference>
<comment type="catalytic activity">
    <reaction evidence="1">
        <text>ATP + protein L-histidine = ADP + protein N-phospho-L-histidine.</text>
        <dbReference type="EC" id="2.7.13.3"/>
    </reaction>
</comment>
<keyword evidence="10" id="KW-1185">Reference proteome</keyword>
<dbReference type="Pfam" id="PF08448">
    <property type="entry name" value="PAS_4"/>
    <property type="match status" value="1"/>
</dbReference>
<dbReference type="CDD" id="cd00130">
    <property type="entry name" value="PAS"/>
    <property type="match status" value="6"/>
</dbReference>
<dbReference type="CDD" id="cd16917">
    <property type="entry name" value="HATPase_UhpB-NarQ-NarX-like"/>
    <property type="match status" value="1"/>
</dbReference>
<reference evidence="10" key="1">
    <citation type="journal article" date="2019" name="Int. J. Syst. Evol. Microbiol.">
        <title>The Global Catalogue of Microorganisms (GCM) 10K type strain sequencing project: providing services to taxonomists for standard genome sequencing and annotation.</title>
        <authorList>
            <consortium name="The Broad Institute Genomics Platform"/>
            <consortium name="The Broad Institute Genome Sequencing Center for Infectious Disease"/>
            <person name="Wu L."/>
            <person name="Ma J."/>
        </authorList>
    </citation>
    <scope>NUCLEOTIDE SEQUENCE [LARGE SCALE GENOMIC DNA]</scope>
    <source>
        <strain evidence="10">CECT 8289</strain>
    </source>
</reference>
<dbReference type="SMART" id="SM00387">
    <property type="entry name" value="HATPase_c"/>
    <property type="match status" value="1"/>
</dbReference>
<dbReference type="InterPro" id="IPR011712">
    <property type="entry name" value="Sig_transdc_His_kin_sub3_dim/P"/>
</dbReference>
<dbReference type="PROSITE" id="PS50112">
    <property type="entry name" value="PAS"/>
    <property type="match status" value="6"/>
</dbReference>
<keyword evidence="6" id="KW-1133">Transmembrane helix</keyword>
<keyword evidence="3" id="KW-0597">Phosphoprotein</keyword>
<dbReference type="Gene3D" id="3.30.450.20">
    <property type="entry name" value="PAS domain"/>
    <property type="match status" value="8"/>
</dbReference>
<dbReference type="NCBIfam" id="TIGR00229">
    <property type="entry name" value="sensory_box"/>
    <property type="match status" value="7"/>
</dbReference>
<evidence type="ECO:0000256" key="1">
    <source>
        <dbReference type="ARBA" id="ARBA00000085"/>
    </source>
</evidence>
<feature type="domain" description="PAS" evidence="7">
    <location>
        <begin position="620"/>
        <end position="657"/>
    </location>
</feature>
<dbReference type="InterPro" id="IPR001610">
    <property type="entry name" value="PAC"/>
</dbReference>
<dbReference type="InterPro" id="IPR003594">
    <property type="entry name" value="HATPase_dom"/>
</dbReference>
<dbReference type="SUPFAM" id="SSF55874">
    <property type="entry name" value="ATPase domain of HSP90 chaperone/DNA topoisomerase II/histidine kinase"/>
    <property type="match status" value="1"/>
</dbReference>
<dbReference type="Gene3D" id="1.20.5.1930">
    <property type="match status" value="1"/>
</dbReference>
<evidence type="ECO:0000259" key="8">
    <source>
        <dbReference type="PROSITE" id="PS50113"/>
    </source>
</evidence>
<feature type="domain" description="PAS" evidence="7">
    <location>
        <begin position="471"/>
        <end position="536"/>
    </location>
</feature>
<dbReference type="InterPro" id="IPR013656">
    <property type="entry name" value="PAS_4"/>
</dbReference>
<dbReference type="InterPro" id="IPR000700">
    <property type="entry name" value="PAS-assoc_C"/>
</dbReference>
<feature type="transmembrane region" description="Helical" evidence="6">
    <location>
        <begin position="12"/>
        <end position="32"/>
    </location>
</feature>
<evidence type="ECO:0000256" key="4">
    <source>
        <dbReference type="ARBA" id="ARBA00022679"/>
    </source>
</evidence>
<dbReference type="PANTHER" id="PTHR43304:SF1">
    <property type="entry name" value="PAC DOMAIN-CONTAINING PROTEIN"/>
    <property type="match status" value="1"/>
</dbReference>
<dbReference type="InterPro" id="IPR013767">
    <property type="entry name" value="PAS_fold"/>
</dbReference>
<dbReference type="Pfam" id="PF00989">
    <property type="entry name" value="PAS"/>
    <property type="match status" value="2"/>
</dbReference>
<dbReference type="InterPro" id="IPR000014">
    <property type="entry name" value="PAS"/>
</dbReference>
<evidence type="ECO:0000313" key="9">
    <source>
        <dbReference type="EMBL" id="MFC4262730.1"/>
    </source>
</evidence>
<dbReference type="EMBL" id="JBHSCZ010000002">
    <property type="protein sequence ID" value="MFC4262730.1"/>
    <property type="molecule type" value="Genomic_DNA"/>
</dbReference>
<dbReference type="PROSITE" id="PS50113">
    <property type="entry name" value="PAC"/>
    <property type="match status" value="2"/>
</dbReference>
<keyword evidence="6" id="KW-0472">Membrane</keyword>
<feature type="domain" description="PAS" evidence="7">
    <location>
        <begin position="983"/>
        <end position="1025"/>
    </location>
</feature>
<dbReference type="InterPro" id="IPR036890">
    <property type="entry name" value="HATPase_C_sf"/>
</dbReference>
<dbReference type="EC" id="2.7.13.3" evidence="2"/>
<dbReference type="PANTHER" id="PTHR43304">
    <property type="entry name" value="PHYTOCHROME-LIKE PROTEIN CPH1"/>
    <property type="match status" value="1"/>
</dbReference>
<dbReference type="SMART" id="SM00091">
    <property type="entry name" value="PAS"/>
    <property type="match status" value="8"/>
</dbReference>
<dbReference type="Pfam" id="PF05227">
    <property type="entry name" value="CHASE3"/>
    <property type="match status" value="1"/>
</dbReference>
<dbReference type="Pfam" id="PF07730">
    <property type="entry name" value="HisKA_3"/>
    <property type="match status" value="1"/>
</dbReference>
<dbReference type="InterPro" id="IPR052162">
    <property type="entry name" value="Sensor_kinase/Photoreceptor"/>
</dbReference>
<dbReference type="Pfam" id="PF02518">
    <property type="entry name" value="HATPase_c"/>
    <property type="match status" value="1"/>
</dbReference>
<feature type="domain" description="PAC" evidence="8">
    <location>
        <begin position="290"/>
        <end position="342"/>
    </location>
</feature>
<comment type="caution">
    <text evidence="9">The sequence shown here is derived from an EMBL/GenBank/DDBJ whole genome shotgun (WGS) entry which is preliminary data.</text>
</comment>